<proteinExistence type="predicted"/>
<dbReference type="GO" id="GO:0016787">
    <property type="term" value="F:hydrolase activity"/>
    <property type="evidence" value="ECO:0007669"/>
    <property type="project" value="InterPro"/>
</dbReference>
<accession>A0A4D4JEY6</accession>
<dbReference type="GO" id="GO:0003677">
    <property type="term" value="F:DNA binding"/>
    <property type="evidence" value="ECO:0007669"/>
    <property type="project" value="InterPro"/>
</dbReference>
<evidence type="ECO:0000313" key="3">
    <source>
        <dbReference type="Proteomes" id="UP000298860"/>
    </source>
</evidence>
<dbReference type="Gene3D" id="3.40.50.300">
    <property type="entry name" value="P-loop containing nucleotide triphosphate hydrolases"/>
    <property type="match status" value="1"/>
</dbReference>
<gene>
    <name evidence="2" type="ORF">GTS_48510</name>
</gene>
<feature type="domain" description="Helicase/UvrB N-terminal" evidence="1">
    <location>
        <begin position="23"/>
        <end position="150"/>
    </location>
</feature>
<dbReference type="InterPro" id="IPR006935">
    <property type="entry name" value="Helicase/UvrB_N"/>
</dbReference>
<evidence type="ECO:0000259" key="1">
    <source>
        <dbReference type="Pfam" id="PF04851"/>
    </source>
</evidence>
<dbReference type="EMBL" id="BJFL01000036">
    <property type="protein sequence ID" value="GDY33218.1"/>
    <property type="molecule type" value="Genomic_DNA"/>
</dbReference>
<dbReference type="SUPFAM" id="SSF52540">
    <property type="entry name" value="P-loop containing nucleoside triphosphate hydrolases"/>
    <property type="match status" value="1"/>
</dbReference>
<organism evidence="2 3">
    <name type="scientific">Gandjariella thermophila</name>
    <dbReference type="NCBI Taxonomy" id="1931992"/>
    <lineage>
        <taxon>Bacteria</taxon>
        <taxon>Bacillati</taxon>
        <taxon>Actinomycetota</taxon>
        <taxon>Actinomycetes</taxon>
        <taxon>Pseudonocardiales</taxon>
        <taxon>Pseudonocardiaceae</taxon>
        <taxon>Gandjariella</taxon>
    </lineage>
</organism>
<dbReference type="Proteomes" id="UP000298860">
    <property type="component" value="Unassembled WGS sequence"/>
</dbReference>
<evidence type="ECO:0000313" key="2">
    <source>
        <dbReference type="EMBL" id="GDY33218.1"/>
    </source>
</evidence>
<comment type="caution">
    <text evidence="2">The sequence shown here is derived from an EMBL/GenBank/DDBJ whole genome shotgun (WGS) entry which is preliminary data.</text>
</comment>
<dbReference type="GO" id="GO:0005524">
    <property type="term" value="F:ATP binding"/>
    <property type="evidence" value="ECO:0007669"/>
    <property type="project" value="InterPro"/>
</dbReference>
<keyword evidence="3" id="KW-1185">Reference proteome</keyword>
<reference evidence="3" key="1">
    <citation type="submission" date="2019-04" db="EMBL/GenBank/DDBJ databases">
        <title>Draft genome sequence of Pseudonocardiaceae bacterium SL3-2-4.</title>
        <authorList>
            <person name="Ningsih F."/>
            <person name="Yokota A."/>
            <person name="Sakai Y."/>
            <person name="Nanatani K."/>
            <person name="Yabe S."/>
            <person name="Oetari A."/>
            <person name="Sjamsuridzal W."/>
        </authorList>
    </citation>
    <scope>NUCLEOTIDE SEQUENCE [LARGE SCALE GENOMIC DNA]</scope>
    <source>
        <strain evidence="3">SL3-2-4</strain>
    </source>
</reference>
<dbReference type="RefSeq" id="WP_192909718.1">
    <property type="nucleotide sequence ID" value="NZ_BJFL01000036.1"/>
</dbReference>
<dbReference type="InterPro" id="IPR027417">
    <property type="entry name" value="P-loop_NTPase"/>
</dbReference>
<sequence length="245" mass="26987">MVQTTPPDFGQRLAEFGSARFRELRPGQRLVLETYAEHHVDTADLAIEMPTGEGKTLLALLIADYALDRGWSVAYLTGTRQLAERVEDEADALGLDVVRFAARDYGGAKLDDYHQANAVGVMNYWVYFNSSPVPKPADLVIFDDAHLAEQPLSGLQTLRIPDKQGAARELYQTICELVVAHTDAYPGLRAMLDGTARLGTPPELLSFSDWAAIAGPARDAIEASPFSTEDEIKYVWPTVRDHLGQ</sequence>
<dbReference type="AlphaFoldDB" id="A0A4D4JEY6"/>
<protein>
    <recommendedName>
        <fullName evidence="1">Helicase/UvrB N-terminal domain-containing protein</fullName>
    </recommendedName>
</protein>
<name>A0A4D4JEY6_9PSEU</name>
<dbReference type="Pfam" id="PF04851">
    <property type="entry name" value="ResIII"/>
    <property type="match status" value="1"/>
</dbReference>